<dbReference type="InterPro" id="IPR001077">
    <property type="entry name" value="COMT_C"/>
</dbReference>
<sequence length="559" mass="62104">MAFLKESNTRNADNDQREEKSFSCAMQLSTSIVQPMVLHSAIELGVFDILAKAGPGAKLSPSQIVAQMPTKNPDAAMMLDRILKLLVSHSVLGCTVVTDEDFGSFQRLYSLTPVSEYFVTNEDGVSQLNDAILEGGIPFNRTYGTHAFKYTNLDPRFNKVFNVAMFNHATLVIKKILESYKGFEQLRQLVDVGGGLGVTINLITTRYPNIKGINFDLTHVIQHAPPYPGVEHVEGDMFENVPEGHAIFMKSILHDWSDEYCLKLLKNCYNAIPNDGKVIVVEAVIPTIPNISTSMKSTYQLDMVMMTQCTGGKERTQEEFVALATMAGFSGIKFECSVCDFWVMKFFNPNIMAFLKESNPRNLDNDQREEKSFSCAMQLSTSIVLPMVLHSAFELGVFDILSKAGPGAKLSPSQIVAQMPTKNPDAAMMLDRILKLLVSHSMLGCTMVADEEFGSFQRLYSLTPVSEYFMTNEDGVSLGPYTALAQDQVIVVEAVIPTIPDISTPMKSTYQLDMLMMTHYPGGKERTQEEIMALATMAGFSGIKFECSVCDLWVMEFFK</sequence>
<dbReference type="Gene3D" id="1.10.10.10">
    <property type="entry name" value="Winged helix-like DNA-binding domain superfamily/Winged helix DNA-binding domain"/>
    <property type="match status" value="2"/>
</dbReference>
<proteinExistence type="predicted"/>
<evidence type="ECO:0000313" key="10">
    <source>
        <dbReference type="EMBL" id="KAK7857760.1"/>
    </source>
</evidence>
<dbReference type="SUPFAM" id="SSF46785">
    <property type="entry name" value="Winged helix' DNA-binding domain"/>
    <property type="match status" value="2"/>
</dbReference>
<evidence type="ECO:0000259" key="9">
    <source>
        <dbReference type="Pfam" id="PF08100"/>
    </source>
</evidence>
<dbReference type="PANTHER" id="PTHR11746">
    <property type="entry name" value="O-METHYLTRANSFERASE"/>
    <property type="match status" value="1"/>
</dbReference>
<dbReference type="Pfam" id="PF08100">
    <property type="entry name" value="Dimerisation"/>
    <property type="match status" value="2"/>
</dbReference>
<dbReference type="Gene3D" id="3.40.50.150">
    <property type="entry name" value="Vaccinia Virus protein VP39"/>
    <property type="match status" value="2"/>
</dbReference>
<protein>
    <recommendedName>
        <fullName evidence="6">caffeate O-methyltransferase</fullName>
        <ecNumber evidence="6">2.1.1.68</ecNumber>
    </recommendedName>
</protein>
<evidence type="ECO:0000256" key="3">
    <source>
        <dbReference type="ARBA" id="ARBA00022679"/>
    </source>
</evidence>
<dbReference type="GO" id="GO:0047763">
    <property type="term" value="F:caffeate O-methyltransferase activity"/>
    <property type="evidence" value="ECO:0007669"/>
    <property type="project" value="UniProtKB-EC"/>
</dbReference>
<dbReference type="FunFam" id="1.10.10.10:FF:000357">
    <property type="entry name" value="Caffeic acid 3-O-methyltransferase"/>
    <property type="match status" value="2"/>
</dbReference>
<comment type="function">
    <text evidence="7">Catalyzes the conversion of caffeic acid to ferulic acid and of 5-hydroxyferulic acid to sinapic acid. The resulting products may subsequently be converted to the corresponding alcohols that are incorporated into lignins.</text>
</comment>
<evidence type="ECO:0000256" key="5">
    <source>
        <dbReference type="ARBA" id="ARBA00022733"/>
    </source>
</evidence>
<comment type="pathway">
    <text evidence="1">Aromatic compound metabolism; phenylpropanoid biosynthesis.</text>
</comment>
<evidence type="ECO:0000313" key="11">
    <source>
        <dbReference type="Proteomes" id="UP000237347"/>
    </source>
</evidence>
<dbReference type="FunFam" id="3.40.50.150:FF:000061">
    <property type="entry name" value="Caffeic acid O-methyltransferase"/>
    <property type="match status" value="1"/>
</dbReference>
<dbReference type="GO" id="GO:0009809">
    <property type="term" value="P:lignin biosynthetic process"/>
    <property type="evidence" value="ECO:0007669"/>
    <property type="project" value="UniProtKB-KW"/>
</dbReference>
<dbReference type="EC" id="2.1.1.68" evidence="6"/>
<dbReference type="SUPFAM" id="SSF53335">
    <property type="entry name" value="S-adenosyl-L-methionine-dependent methyltransferases"/>
    <property type="match status" value="2"/>
</dbReference>
<dbReference type="AlphaFoldDB" id="A0AAW0M1K1"/>
<dbReference type="PROSITE" id="PS51683">
    <property type="entry name" value="SAM_OMT_II"/>
    <property type="match status" value="1"/>
</dbReference>
<feature type="domain" description="O-methyltransferase C-terminal" evidence="8">
    <location>
        <begin position="127"/>
        <end position="330"/>
    </location>
</feature>
<reference evidence="10 11" key="1">
    <citation type="journal article" date="2018" name="Sci. Data">
        <title>The draft genome sequence of cork oak.</title>
        <authorList>
            <person name="Ramos A.M."/>
            <person name="Usie A."/>
            <person name="Barbosa P."/>
            <person name="Barros P.M."/>
            <person name="Capote T."/>
            <person name="Chaves I."/>
            <person name="Simoes F."/>
            <person name="Abreu I."/>
            <person name="Carrasquinho I."/>
            <person name="Faro C."/>
            <person name="Guimaraes J.B."/>
            <person name="Mendonca D."/>
            <person name="Nobrega F."/>
            <person name="Rodrigues L."/>
            <person name="Saibo N.J.M."/>
            <person name="Varela M.C."/>
            <person name="Egas C."/>
            <person name="Matos J."/>
            <person name="Miguel C.M."/>
            <person name="Oliveira M.M."/>
            <person name="Ricardo C.P."/>
            <person name="Goncalves S."/>
        </authorList>
    </citation>
    <scope>NUCLEOTIDE SEQUENCE [LARGE SCALE GENOMIC DNA]</scope>
    <source>
        <strain evidence="11">cv. HL8</strain>
    </source>
</reference>
<evidence type="ECO:0000256" key="6">
    <source>
        <dbReference type="ARBA" id="ARBA00039011"/>
    </source>
</evidence>
<keyword evidence="11" id="KW-1185">Reference proteome</keyword>
<dbReference type="InterPro" id="IPR012967">
    <property type="entry name" value="COMT_dimerisation"/>
</dbReference>
<evidence type="ECO:0000259" key="8">
    <source>
        <dbReference type="Pfam" id="PF00891"/>
    </source>
</evidence>
<feature type="domain" description="O-methyltransferase dimerisation" evidence="9">
    <location>
        <begin position="377"/>
        <end position="471"/>
    </location>
</feature>
<dbReference type="Pfam" id="PF00891">
    <property type="entry name" value="Methyltransf_2"/>
    <property type="match status" value="2"/>
</dbReference>
<evidence type="ECO:0000256" key="2">
    <source>
        <dbReference type="ARBA" id="ARBA00022603"/>
    </source>
</evidence>
<dbReference type="GO" id="GO:0032259">
    <property type="term" value="P:methylation"/>
    <property type="evidence" value="ECO:0007669"/>
    <property type="project" value="UniProtKB-KW"/>
</dbReference>
<dbReference type="EMBL" id="PKMF04000024">
    <property type="protein sequence ID" value="KAK7857760.1"/>
    <property type="molecule type" value="Genomic_DNA"/>
</dbReference>
<dbReference type="InterPro" id="IPR016461">
    <property type="entry name" value="COMT-like"/>
</dbReference>
<gene>
    <name evidence="10" type="primary">COMT_6</name>
    <name evidence="10" type="ORF">CFP56_015833</name>
</gene>
<feature type="domain" description="O-methyltransferase dimerisation" evidence="9">
    <location>
        <begin position="26"/>
        <end position="120"/>
    </location>
</feature>
<evidence type="ECO:0000256" key="7">
    <source>
        <dbReference type="ARBA" id="ARBA00045231"/>
    </source>
</evidence>
<dbReference type="InterPro" id="IPR036390">
    <property type="entry name" value="WH_DNA-bd_sf"/>
</dbReference>
<dbReference type="InterPro" id="IPR036388">
    <property type="entry name" value="WH-like_DNA-bd_sf"/>
</dbReference>
<evidence type="ECO:0000256" key="4">
    <source>
        <dbReference type="ARBA" id="ARBA00022691"/>
    </source>
</evidence>
<dbReference type="InterPro" id="IPR029063">
    <property type="entry name" value="SAM-dependent_MTases_sf"/>
</dbReference>
<accession>A0AAW0M1K1</accession>
<keyword evidence="4" id="KW-0949">S-adenosyl-L-methionine</keyword>
<evidence type="ECO:0000256" key="1">
    <source>
        <dbReference type="ARBA" id="ARBA00004928"/>
    </source>
</evidence>
<keyword evidence="2" id="KW-0489">Methyltransferase</keyword>
<keyword evidence="5" id="KW-0438">Lignin biosynthesis</keyword>
<name>A0AAW0M1K1_QUESU</name>
<dbReference type="GO" id="GO:0046983">
    <property type="term" value="F:protein dimerization activity"/>
    <property type="evidence" value="ECO:0007669"/>
    <property type="project" value="InterPro"/>
</dbReference>
<feature type="domain" description="O-methyltransferase C-terminal" evidence="8">
    <location>
        <begin position="486"/>
        <end position="541"/>
    </location>
</feature>
<organism evidence="10 11">
    <name type="scientific">Quercus suber</name>
    <name type="common">Cork oak</name>
    <dbReference type="NCBI Taxonomy" id="58331"/>
    <lineage>
        <taxon>Eukaryota</taxon>
        <taxon>Viridiplantae</taxon>
        <taxon>Streptophyta</taxon>
        <taxon>Embryophyta</taxon>
        <taxon>Tracheophyta</taxon>
        <taxon>Spermatophyta</taxon>
        <taxon>Magnoliopsida</taxon>
        <taxon>eudicotyledons</taxon>
        <taxon>Gunneridae</taxon>
        <taxon>Pentapetalae</taxon>
        <taxon>rosids</taxon>
        <taxon>fabids</taxon>
        <taxon>Fagales</taxon>
        <taxon>Fagaceae</taxon>
        <taxon>Quercus</taxon>
    </lineage>
</organism>
<comment type="caution">
    <text evidence="10">The sequence shown here is derived from an EMBL/GenBank/DDBJ whole genome shotgun (WGS) entry which is preliminary data.</text>
</comment>
<keyword evidence="3" id="KW-0808">Transferase</keyword>
<dbReference type="Proteomes" id="UP000237347">
    <property type="component" value="Unassembled WGS sequence"/>
</dbReference>